<gene>
    <name evidence="6" type="ORF">ADEAN_001055600</name>
</gene>
<dbReference type="GO" id="GO:0003729">
    <property type="term" value="F:mRNA binding"/>
    <property type="evidence" value="ECO:0007669"/>
    <property type="project" value="TreeGrafter"/>
</dbReference>
<evidence type="ECO:0000313" key="7">
    <source>
        <dbReference type="Proteomes" id="UP000515908"/>
    </source>
</evidence>
<keyword evidence="3" id="KW-0694">RNA-binding</keyword>
<evidence type="ECO:0000259" key="5">
    <source>
        <dbReference type="PROSITE" id="PS52002"/>
    </source>
</evidence>
<dbReference type="InterPro" id="IPR001163">
    <property type="entry name" value="Sm_dom_euk/arc"/>
</dbReference>
<dbReference type="EMBL" id="LR877173">
    <property type="protein sequence ID" value="CAD2222997.1"/>
    <property type="molecule type" value="Genomic_DNA"/>
</dbReference>
<dbReference type="GO" id="GO:0071011">
    <property type="term" value="C:precatalytic spliceosome"/>
    <property type="evidence" value="ECO:0007669"/>
    <property type="project" value="TreeGrafter"/>
</dbReference>
<protein>
    <submittedName>
        <fullName evidence="6">LSM domain containing protein, putative</fullName>
    </submittedName>
</protein>
<dbReference type="InterPro" id="IPR010920">
    <property type="entry name" value="LSM_dom_sf"/>
</dbReference>
<dbReference type="SUPFAM" id="SSF50182">
    <property type="entry name" value="Sm-like ribonucleoproteins"/>
    <property type="match status" value="1"/>
</dbReference>
<sequence length="106" mass="11476">MLSSYLRKRVSVVTVDGRNLVGILWSADQLFNIVLSEAIERVAAPSDSDYFVSDGSDGVEEEQVGTWMGRGTDIVSIGLVDVFKEAQEVVSSWRGRDIPPSSALAA</sequence>
<evidence type="ECO:0000256" key="4">
    <source>
        <dbReference type="ARBA" id="ARBA00023274"/>
    </source>
</evidence>
<dbReference type="Gene3D" id="2.30.30.100">
    <property type="match status" value="1"/>
</dbReference>
<keyword evidence="2" id="KW-0507">mRNA processing</keyword>
<dbReference type="GO" id="GO:0046540">
    <property type="term" value="C:U4/U6 x U5 tri-snRNP complex"/>
    <property type="evidence" value="ECO:0007669"/>
    <property type="project" value="TreeGrafter"/>
</dbReference>
<feature type="domain" description="Sm" evidence="5">
    <location>
        <begin position="1"/>
        <end position="83"/>
    </location>
</feature>
<keyword evidence="4" id="KW-0687">Ribonucleoprotein</keyword>
<evidence type="ECO:0000256" key="1">
    <source>
        <dbReference type="ARBA" id="ARBA00006850"/>
    </source>
</evidence>
<dbReference type="GO" id="GO:0005688">
    <property type="term" value="C:U6 snRNP"/>
    <property type="evidence" value="ECO:0007669"/>
    <property type="project" value="TreeGrafter"/>
</dbReference>
<accession>S9VIT5</accession>
<dbReference type="PANTHER" id="PTHR15588">
    <property type="entry name" value="LSM1"/>
    <property type="match status" value="1"/>
</dbReference>
<evidence type="ECO:0000313" key="6">
    <source>
        <dbReference type="EMBL" id="CAD2222997.1"/>
    </source>
</evidence>
<comment type="similarity">
    <text evidence="1">Belongs to the snRNP Sm proteins family.</text>
</comment>
<dbReference type="PANTHER" id="PTHR15588:SF9">
    <property type="entry name" value="U6 SNRNA-ASSOCIATED SM-LIKE PROTEIN LSM8"/>
    <property type="match status" value="1"/>
</dbReference>
<dbReference type="GO" id="GO:0000398">
    <property type="term" value="P:mRNA splicing, via spliceosome"/>
    <property type="evidence" value="ECO:0007669"/>
    <property type="project" value="TreeGrafter"/>
</dbReference>
<evidence type="ECO:0000256" key="2">
    <source>
        <dbReference type="ARBA" id="ARBA00022664"/>
    </source>
</evidence>
<reference evidence="6 7" key="1">
    <citation type="submission" date="2020-08" db="EMBL/GenBank/DDBJ databases">
        <authorList>
            <person name="Newling K."/>
            <person name="Davey J."/>
            <person name="Forrester S."/>
        </authorList>
    </citation>
    <scope>NUCLEOTIDE SEQUENCE [LARGE SCALE GENOMIC DNA]</scope>
    <source>
        <strain evidence="7">Crithidia deanei Carvalho (ATCC PRA-265)</strain>
    </source>
</reference>
<dbReference type="OrthoDB" id="10263346at2759"/>
<organism evidence="6 7">
    <name type="scientific">Angomonas deanei</name>
    <dbReference type="NCBI Taxonomy" id="59799"/>
    <lineage>
        <taxon>Eukaryota</taxon>
        <taxon>Discoba</taxon>
        <taxon>Euglenozoa</taxon>
        <taxon>Kinetoplastea</taxon>
        <taxon>Metakinetoplastina</taxon>
        <taxon>Trypanosomatida</taxon>
        <taxon>Trypanosomatidae</taxon>
        <taxon>Strigomonadinae</taxon>
        <taxon>Angomonas</taxon>
    </lineage>
</organism>
<dbReference type="InterPro" id="IPR047575">
    <property type="entry name" value="Sm"/>
</dbReference>
<name>S9VIT5_9TRYP</name>
<evidence type="ECO:0000256" key="3">
    <source>
        <dbReference type="ARBA" id="ARBA00022884"/>
    </source>
</evidence>
<dbReference type="SMART" id="SM00651">
    <property type="entry name" value="Sm"/>
    <property type="match status" value="1"/>
</dbReference>
<dbReference type="Proteomes" id="UP000515908">
    <property type="component" value="Chromosome 29"/>
</dbReference>
<dbReference type="PROSITE" id="PS52002">
    <property type="entry name" value="SM"/>
    <property type="match status" value="1"/>
</dbReference>
<dbReference type="Pfam" id="PF01423">
    <property type="entry name" value="LSM"/>
    <property type="match status" value="1"/>
</dbReference>
<dbReference type="AlphaFoldDB" id="S9VIT5"/>
<proteinExistence type="inferred from homology"/>
<dbReference type="InterPro" id="IPR044642">
    <property type="entry name" value="PTHR15588"/>
</dbReference>
<dbReference type="VEuPathDB" id="TriTrypDB:ADEAN_001055600"/>
<keyword evidence="7" id="KW-1185">Reference proteome</keyword>